<accession>A0AAD9NGM3</accession>
<evidence type="ECO:0000313" key="2">
    <source>
        <dbReference type="Proteomes" id="UP001209878"/>
    </source>
</evidence>
<sequence>MQRIYFVPRMFRGLLSARKRMEIFLLPRQGMACVLQRWFRQELQAMPPTPTLRVLSILHVRVHLWLVQRKWSLLQRIEHCGETREQERETHR</sequence>
<keyword evidence="2" id="KW-1185">Reference proteome</keyword>
<comment type="caution">
    <text evidence="1">The sequence shown here is derived from an EMBL/GenBank/DDBJ whole genome shotgun (WGS) entry which is preliminary data.</text>
</comment>
<reference evidence="1" key="1">
    <citation type="journal article" date="2023" name="Mol. Biol. Evol.">
        <title>Third-Generation Sequencing Reveals the Adaptive Role of the Epigenome in Three Deep-Sea Polychaetes.</title>
        <authorList>
            <person name="Perez M."/>
            <person name="Aroh O."/>
            <person name="Sun Y."/>
            <person name="Lan Y."/>
            <person name="Juniper S.K."/>
            <person name="Young C.R."/>
            <person name="Angers B."/>
            <person name="Qian P.Y."/>
        </authorList>
    </citation>
    <scope>NUCLEOTIDE SEQUENCE</scope>
    <source>
        <strain evidence="1">R07B-5</strain>
    </source>
</reference>
<gene>
    <name evidence="1" type="ORF">NP493_1185g00112</name>
</gene>
<evidence type="ECO:0000313" key="1">
    <source>
        <dbReference type="EMBL" id="KAK2169567.1"/>
    </source>
</evidence>
<organism evidence="1 2">
    <name type="scientific">Ridgeia piscesae</name>
    <name type="common">Tubeworm</name>
    <dbReference type="NCBI Taxonomy" id="27915"/>
    <lineage>
        <taxon>Eukaryota</taxon>
        <taxon>Metazoa</taxon>
        <taxon>Spiralia</taxon>
        <taxon>Lophotrochozoa</taxon>
        <taxon>Annelida</taxon>
        <taxon>Polychaeta</taxon>
        <taxon>Sedentaria</taxon>
        <taxon>Canalipalpata</taxon>
        <taxon>Sabellida</taxon>
        <taxon>Siboglinidae</taxon>
        <taxon>Ridgeia</taxon>
    </lineage>
</organism>
<dbReference type="Proteomes" id="UP001209878">
    <property type="component" value="Unassembled WGS sequence"/>
</dbReference>
<name>A0AAD9NGM3_RIDPI</name>
<dbReference type="EMBL" id="JAODUO010001184">
    <property type="protein sequence ID" value="KAK2169567.1"/>
    <property type="molecule type" value="Genomic_DNA"/>
</dbReference>
<proteinExistence type="predicted"/>
<protein>
    <submittedName>
        <fullName evidence="1">Uncharacterized protein</fullName>
    </submittedName>
</protein>
<dbReference type="AlphaFoldDB" id="A0AAD9NGM3"/>